<feature type="coiled-coil region" evidence="1">
    <location>
        <begin position="12"/>
        <end position="39"/>
    </location>
</feature>
<keyword evidence="1" id="KW-0175">Coiled coil</keyword>
<organism evidence="2 3">
    <name type="scientific">Cerrena zonata</name>
    <dbReference type="NCBI Taxonomy" id="2478898"/>
    <lineage>
        <taxon>Eukaryota</taxon>
        <taxon>Fungi</taxon>
        <taxon>Dikarya</taxon>
        <taxon>Basidiomycota</taxon>
        <taxon>Agaricomycotina</taxon>
        <taxon>Agaricomycetes</taxon>
        <taxon>Polyporales</taxon>
        <taxon>Cerrenaceae</taxon>
        <taxon>Cerrena</taxon>
    </lineage>
</organism>
<keyword evidence="3" id="KW-1185">Reference proteome</keyword>
<sequence>MSFEQVRASEAVEVATSELQQLSKALDQLRETLDSLKGRTTNQGTALKDAVRNLRGILDEDIIGKSRRMSVDCIAASAHILTQLDGLRDLNANNAYNSLRDDIVSLQQTRTNVRSEIRALQGRVTPFTDIIDQVETGLVEQTPQPRRHKTPIFSWSHKHSAGKDNKIPLTKALKTASADFDGVLGALRIFEDFHKHLHEELEALSSNNEFKEQDVKAVTLWLKGMSDAFSEYRDLVV</sequence>
<protein>
    <submittedName>
        <fullName evidence="2">Uncharacterized protein</fullName>
    </submittedName>
</protein>
<evidence type="ECO:0000256" key="1">
    <source>
        <dbReference type="SAM" id="Coils"/>
    </source>
</evidence>
<evidence type="ECO:0000313" key="3">
    <source>
        <dbReference type="Proteomes" id="UP001385951"/>
    </source>
</evidence>
<name>A0AAW0FWR6_9APHY</name>
<dbReference type="Proteomes" id="UP001385951">
    <property type="component" value="Unassembled WGS sequence"/>
</dbReference>
<evidence type="ECO:0000313" key="2">
    <source>
        <dbReference type="EMBL" id="KAK7683345.1"/>
    </source>
</evidence>
<proteinExistence type="predicted"/>
<comment type="caution">
    <text evidence="2">The sequence shown here is derived from an EMBL/GenBank/DDBJ whole genome shotgun (WGS) entry which is preliminary data.</text>
</comment>
<gene>
    <name evidence="2" type="ORF">QCA50_013607</name>
</gene>
<dbReference type="EMBL" id="JASBNA010000031">
    <property type="protein sequence ID" value="KAK7683345.1"/>
    <property type="molecule type" value="Genomic_DNA"/>
</dbReference>
<reference evidence="2 3" key="1">
    <citation type="submission" date="2022-09" db="EMBL/GenBank/DDBJ databases">
        <authorList>
            <person name="Palmer J.M."/>
        </authorList>
    </citation>
    <scope>NUCLEOTIDE SEQUENCE [LARGE SCALE GENOMIC DNA]</scope>
    <source>
        <strain evidence="2 3">DSM 7382</strain>
    </source>
</reference>
<accession>A0AAW0FWR6</accession>
<dbReference type="AlphaFoldDB" id="A0AAW0FWR6"/>